<feature type="compositionally biased region" description="Low complexity" evidence="1">
    <location>
        <begin position="182"/>
        <end position="197"/>
    </location>
</feature>
<proteinExistence type="predicted"/>
<organism evidence="2 3">
    <name type="scientific">Orbilia javanica</name>
    <dbReference type="NCBI Taxonomy" id="47235"/>
    <lineage>
        <taxon>Eukaryota</taxon>
        <taxon>Fungi</taxon>
        <taxon>Dikarya</taxon>
        <taxon>Ascomycota</taxon>
        <taxon>Pezizomycotina</taxon>
        <taxon>Orbiliomycetes</taxon>
        <taxon>Orbiliales</taxon>
        <taxon>Orbiliaceae</taxon>
        <taxon>Orbilia</taxon>
    </lineage>
</organism>
<protein>
    <submittedName>
        <fullName evidence="2">Uncharacterized protein</fullName>
    </submittedName>
</protein>
<evidence type="ECO:0000313" key="2">
    <source>
        <dbReference type="EMBL" id="KAK6331772.1"/>
    </source>
</evidence>
<gene>
    <name evidence="2" type="ORF">TWF718_002313</name>
</gene>
<name>A0AAN8R9T2_9PEZI</name>
<dbReference type="AlphaFoldDB" id="A0AAN8R9T2"/>
<feature type="region of interest" description="Disordered" evidence="1">
    <location>
        <begin position="320"/>
        <end position="366"/>
    </location>
</feature>
<comment type="caution">
    <text evidence="2">The sequence shown here is derived from an EMBL/GenBank/DDBJ whole genome shotgun (WGS) entry which is preliminary data.</text>
</comment>
<feature type="region of interest" description="Disordered" evidence="1">
    <location>
        <begin position="176"/>
        <end position="204"/>
    </location>
</feature>
<dbReference type="Proteomes" id="UP001313282">
    <property type="component" value="Unassembled WGS sequence"/>
</dbReference>
<evidence type="ECO:0000313" key="3">
    <source>
        <dbReference type="Proteomes" id="UP001313282"/>
    </source>
</evidence>
<evidence type="ECO:0000256" key="1">
    <source>
        <dbReference type="SAM" id="MobiDB-lite"/>
    </source>
</evidence>
<sequence>MLVLPKMPPSRNSTLRTERTHEENQERAYIAASHRADRSLEARMESARRASEIHKQRTGKFFRVTEKAVLEGEVYDDDEEDIPPPYYQLEQHLKPDASNPEEFFTKFVEYLSTNAFLRCKLESAVEEAKKLGASNAATAQRRISATGSLGFREGPSLEQSHSFSIQSSPFLPTVFVPPYQGPSSSNTPESSNPSTPQTPHPQVTMTQFQTPISTSGAQFYMGPVGLGTLPPHYYQGTYLGRRQTAPTIRVSQQTSAPSTAAVTASLPQSPYYSTVLTPEQYQSMSQNIASRRPSASAIDIAGSPMSDISMASFRTAPNVKAFSSGTGSPEPLPMRRPSAPGRISESPLRTSTFSPHLKKQQQFPIDSESTLANSNLGVRRQNLHLKTQDVNSPTLLGATGTPREGSNSIPPSPALKRPASTDLTEEPSTKSPRTDSSPATTSYSPAQNQNPQSSVTDSEIDLFDFSLPQNIKDILYGPGMLMSADGSLTCAIGQDLGDKHAPTTCTTETPGITMPSYNFSDLELDLSDSLLDRNSTSNPTVTFNMNFSKYDSLDPSENLEDLWRKYFLQRGIQPHTANTGEPTGRT</sequence>
<keyword evidence="3" id="KW-1185">Reference proteome</keyword>
<reference evidence="2 3" key="1">
    <citation type="submission" date="2019-10" db="EMBL/GenBank/DDBJ databases">
        <authorList>
            <person name="Palmer J.M."/>
        </authorList>
    </citation>
    <scope>NUCLEOTIDE SEQUENCE [LARGE SCALE GENOMIC DNA]</scope>
    <source>
        <strain evidence="2 3">TWF718</strain>
    </source>
</reference>
<feature type="compositionally biased region" description="Basic and acidic residues" evidence="1">
    <location>
        <begin position="16"/>
        <end position="26"/>
    </location>
</feature>
<feature type="region of interest" description="Disordered" evidence="1">
    <location>
        <begin position="1"/>
        <end position="27"/>
    </location>
</feature>
<feature type="compositionally biased region" description="Polar residues" evidence="1">
    <location>
        <begin position="384"/>
        <end position="394"/>
    </location>
</feature>
<feature type="compositionally biased region" description="Polar residues" evidence="1">
    <location>
        <begin position="429"/>
        <end position="456"/>
    </location>
</feature>
<feature type="compositionally biased region" description="Polar residues" evidence="1">
    <location>
        <begin position="347"/>
        <end position="366"/>
    </location>
</feature>
<feature type="region of interest" description="Disordered" evidence="1">
    <location>
        <begin position="384"/>
        <end position="456"/>
    </location>
</feature>
<dbReference type="EMBL" id="JAVHNR010000010">
    <property type="protein sequence ID" value="KAK6331772.1"/>
    <property type="molecule type" value="Genomic_DNA"/>
</dbReference>
<accession>A0AAN8R9T2</accession>